<sequence length="702" mass="80200">MARSQQQATLLSDFKFDPFKAFKTALRPEAKWDSIVDFATHPSFCGQRLYPRQITLLKLIYLETHNFTAYDVDVIERWREGFKHPDSPEGIQEDIWQRIDYLKERGYRHFPHTEAIIGRRGSKGKVGGILATEKIAYMYSLDDWQAHYGVSPGKDGYLSVVATNSIQAKKFQFADIRETVESCKYLQPAIASSKGHELSIRTPADLRRIAYLHKNKMPIDHEIATLRAVAMSSNSASGRGATGFANFFDEFAHMITGTGSSRSSEEVYEAYQPSLDQFGQDSMTYIPSSPFTQVGHFYSLYKQGKVLMSNYDPETGETKIEEKTAKELGYADGEAEERLIETSANPEMLVVQLPSWGLYEDWKLSPSLGGPTFKGAIQAYDERMMRAEKANPQKFNVERRSQFASVIDAYLDPKKVEAMFDPVPWREDGPILTPQTRGRFDRRYYIHIDPGLTNANFALCIGHLEYAPEDEHGDVWPHVIVDYLKVWKPEDYEDHTIDYLQVQREIAELLRKFKSTEIFSADQWNSAGMLAALREEFSPGITIKQETFSEVSNQERMDRLKSALNLGWIHSYRDKFFEEGECLLELEMKFLQKVGKRVDKQDFGPVTTKDLFDALNVVVDRLLKDDLDRWQARMLGVQKTAIGSSNVGGLRSGRDIDRINALKQGNPGTKPMTAREKLRQQSKDRTLKRHMSSGNASRLRGR</sequence>
<gene>
    <name evidence="2" type="primary">1</name>
    <name evidence="2" type="ORF">SEA_FINCH_1</name>
</gene>
<dbReference type="GeneID" id="64766482"/>
<keyword evidence="3" id="KW-1185">Reference proteome</keyword>
<dbReference type="Gene3D" id="3.30.420.240">
    <property type="match status" value="1"/>
</dbReference>
<dbReference type="Gene3D" id="3.40.50.300">
    <property type="entry name" value="P-loop containing nucleotide triphosphate hydrolases"/>
    <property type="match status" value="1"/>
</dbReference>
<accession>A0A2P1JXA7</accession>
<name>A0A2P1JXA7_9CAUD</name>
<evidence type="ECO:0000313" key="2">
    <source>
        <dbReference type="EMBL" id="AVO24952.1"/>
    </source>
</evidence>
<reference evidence="3" key="1">
    <citation type="submission" date="2018-02" db="EMBL/GenBank/DDBJ databases">
        <authorList>
            <person name="Cohen D.B."/>
            <person name="Kent A.D."/>
        </authorList>
    </citation>
    <scope>NUCLEOTIDE SEQUENCE [LARGE SCALE GENOMIC DNA]</scope>
</reference>
<evidence type="ECO:0000256" key="1">
    <source>
        <dbReference type="SAM" id="MobiDB-lite"/>
    </source>
</evidence>
<protein>
    <submittedName>
        <fullName evidence="2">Terminase</fullName>
    </submittedName>
</protein>
<dbReference type="KEGG" id="vg:64766482"/>
<organism evidence="2 3">
    <name type="scientific">Rhodococcus phage Finch</name>
    <dbReference type="NCBI Taxonomy" id="2094144"/>
    <lineage>
        <taxon>Viruses</taxon>
        <taxon>Duplodnaviria</taxon>
        <taxon>Heunggongvirae</taxon>
        <taxon>Uroviricota</taxon>
        <taxon>Caudoviricetes</taxon>
        <taxon>Finchvirus</taxon>
        <taxon>Finchvirus finch</taxon>
    </lineage>
</organism>
<dbReference type="InterPro" id="IPR027417">
    <property type="entry name" value="P-loop_NTPase"/>
</dbReference>
<evidence type="ECO:0000313" key="3">
    <source>
        <dbReference type="Proteomes" id="UP000241290"/>
    </source>
</evidence>
<feature type="compositionally biased region" description="Basic and acidic residues" evidence="1">
    <location>
        <begin position="673"/>
        <end position="685"/>
    </location>
</feature>
<proteinExistence type="predicted"/>
<dbReference type="Proteomes" id="UP000241290">
    <property type="component" value="Genome"/>
</dbReference>
<feature type="region of interest" description="Disordered" evidence="1">
    <location>
        <begin position="661"/>
        <end position="702"/>
    </location>
</feature>
<dbReference type="EMBL" id="MG962366">
    <property type="protein sequence ID" value="AVO24952.1"/>
    <property type="molecule type" value="Genomic_DNA"/>
</dbReference>
<dbReference type="RefSeq" id="YP_010059023.1">
    <property type="nucleotide sequence ID" value="NC_054724.1"/>
</dbReference>